<evidence type="ECO:0000256" key="2">
    <source>
        <dbReference type="ARBA" id="ARBA00022806"/>
    </source>
</evidence>
<keyword evidence="2" id="KW-0347">Helicase</keyword>
<evidence type="ECO:0000313" key="5">
    <source>
        <dbReference type="EMBL" id="MBD2184421.1"/>
    </source>
</evidence>
<name>A0A926VI68_9CYAN</name>
<keyword evidence="1" id="KW-0227">DNA damage</keyword>
<dbReference type="Pfam" id="PF12705">
    <property type="entry name" value="PDDEXK_1"/>
    <property type="match status" value="1"/>
</dbReference>
<dbReference type="InterPro" id="IPR038726">
    <property type="entry name" value="PDDEXK_AddAB-type"/>
</dbReference>
<keyword evidence="2" id="KW-0547">Nucleotide-binding</keyword>
<keyword evidence="2" id="KW-0067">ATP-binding</keyword>
<reference evidence="5" key="1">
    <citation type="journal article" date="2015" name="ISME J.">
        <title>Draft Genome Sequence of Streptomyces incarnatus NRRL8089, which Produces the Nucleoside Antibiotic Sinefungin.</title>
        <authorList>
            <person name="Oshima K."/>
            <person name="Hattori M."/>
            <person name="Shimizu H."/>
            <person name="Fukuda K."/>
            <person name="Nemoto M."/>
            <person name="Inagaki K."/>
            <person name="Tamura T."/>
        </authorList>
    </citation>
    <scope>NUCLEOTIDE SEQUENCE</scope>
    <source>
        <strain evidence="5">FACHB-1375</strain>
    </source>
</reference>
<sequence length="274" mass="31777">MDYASYLIWLEYVAQAGKEEYHCHLKQYWSRIKKYDSRVKPLLLDTPQQLLGKLAQRGVFEFHQNPDLLSYDRGVERVTALIKLNQQPAEVQDKVRQILIKYQEKPVLLGKHILLLNPGNTNEVPEPIIVTQGSYQFKLYANFDCVLQENDNIIHIVDLKTGHHLQTHTGLSNYDNRQAHVYLLAASYLYPKAKTIASFYNLETQQWSSPYHQTPSLLARTAEMLAIVAKRHQQDKRNLVSNPENFHRIFRPHPGLACQYCQFTSICSFADLIP</sequence>
<dbReference type="AlphaFoldDB" id="A0A926VI68"/>
<dbReference type="EMBL" id="JACJPW010000082">
    <property type="protein sequence ID" value="MBD2184421.1"/>
    <property type="molecule type" value="Genomic_DNA"/>
</dbReference>
<dbReference type="RefSeq" id="WP_190470760.1">
    <property type="nucleotide sequence ID" value="NZ_JACJPW010000082.1"/>
</dbReference>
<evidence type="ECO:0000313" key="6">
    <source>
        <dbReference type="Proteomes" id="UP000641646"/>
    </source>
</evidence>
<organism evidence="5 6">
    <name type="scientific">Aerosakkonema funiforme FACHB-1375</name>
    <dbReference type="NCBI Taxonomy" id="2949571"/>
    <lineage>
        <taxon>Bacteria</taxon>
        <taxon>Bacillati</taxon>
        <taxon>Cyanobacteriota</taxon>
        <taxon>Cyanophyceae</taxon>
        <taxon>Oscillatoriophycideae</taxon>
        <taxon>Aerosakkonematales</taxon>
        <taxon>Aerosakkonemataceae</taxon>
        <taxon>Aerosakkonema</taxon>
    </lineage>
</organism>
<evidence type="ECO:0000259" key="4">
    <source>
        <dbReference type="Pfam" id="PF12705"/>
    </source>
</evidence>
<feature type="domain" description="PD-(D/E)XK endonuclease-like" evidence="4">
    <location>
        <begin position="110"/>
        <end position="267"/>
    </location>
</feature>
<dbReference type="GO" id="GO:0006281">
    <property type="term" value="P:DNA repair"/>
    <property type="evidence" value="ECO:0007669"/>
    <property type="project" value="UniProtKB-KW"/>
</dbReference>
<proteinExistence type="predicted"/>
<keyword evidence="2" id="KW-0378">Hydrolase</keyword>
<evidence type="ECO:0000256" key="3">
    <source>
        <dbReference type="ARBA" id="ARBA00023204"/>
    </source>
</evidence>
<keyword evidence="6" id="KW-1185">Reference proteome</keyword>
<accession>A0A926VI68</accession>
<protein>
    <submittedName>
        <fullName evidence="5">PD-(D/E)XK nuclease family protein</fullName>
    </submittedName>
</protein>
<reference evidence="5" key="2">
    <citation type="submission" date="2020-08" db="EMBL/GenBank/DDBJ databases">
        <authorList>
            <person name="Chen M."/>
            <person name="Teng W."/>
            <person name="Zhao L."/>
            <person name="Hu C."/>
            <person name="Zhou Y."/>
            <person name="Han B."/>
            <person name="Song L."/>
            <person name="Shu W."/>
        </authorList>
    </citation>
    <scope>NUCLEOTIDE SEQUENCE</scope>
    <source>
        <strain evidence="5">FACHB-1375</strain>
    </source>
</reference>
<dbReference type="Proteomes" id="UP000641646">
    <property type="component" value="Unassembled WGS sequence"/>
</dbReference>
<dbReference type="InterPro" id="IPR011604">
    <property type="entry name" value="PDDEXK-like_dom_sf"/>
</dbReference>
<dbReference type="GO" id="GO:0004386">
    <property type="term" value="F:helicase activity"/>
    <property type="evidence" value="ECO:0007669"/>
    <property type="project" value="UniProtKB-KW"/>
</dbReference>
<dbReference type="Gene3D" id="3.90.320.10">
    <property type="match status" value="1"/>
</dbReference>
<comment type="caution">
    <text evidence="5">The sequence shown here is derived from an EMBL/GenBank/DDBJ whole genome shotgun (WGS) entry which is preliminary data.</text>
</comment>
<gene>
    <name evidence="5" type="ORF">H6G03_25705</name>
</gene>
<evidence type="ECO:0000256" key="1">
    <source>
        <dbReference type="ARBA" id="ARBA00022763"/>
    </source>
</evidence>
<keyword evidence="3" id="KW-0234">DNA repair</keyword>